<dbReference type="InterPro" id="IPR003477">
    <property type="entry name" value="PemK-like"/>
</dbReference>
<dbReference type="Pfam" id="PF02452">
    <property type="entry name" value="PemK_toxin"/>
    <property type="match status" value="1"/>
</dbReference>
<evidence type="ECO:0000313" key="2">
    <source>
        <dbReference type="EMBL" id="MCW3804328.1"/>
    </source>
</evidence>
<dbReference type="PANTHER" id="PTHR33988:SF2">
    <property type="entry name" value="ENDORIBONUCLEASE MAZF"/>
    <property type="match status" value="1"/>
</dbReference>
<keyword evidence="1" id="KW-0540">Nuclease</keyword>
<dbReference type="GO" id="GO:0006402">
    <property type="term" value="P:mRNA catabolic process"/>
    <property type="evidence" value="ECO:0007669"/>
    <property type="project" value="TreeGrafter"/>
</dbReference>
<dbReference type="GO" id="GO:0003677">
    <property type="term" value="F:DNA binding"/>
    <property type="evidence" value="ECO:0007669"/>
    <property type="project" value="InterPro"/>
</dbReference>
<dbReference type="Gene3D" id="2.30.30.110">
    <property type="match status" value="1"/>
</dbReference>
<dbReference type="GO" id="GO:0004521">
    <property type="term" value="F:RNA endonuclease activity"/>
    <property type="evidence" value="ECO:0007669"/>
    <property type="project" value="TreeGrafter"/>
</dbReference>
<reference evidence="2" key="1">
    <citation type="submission" date="2022-10" db="EMBL/GenBank/DDBJ databases">
        <authorList>
            <person name="Yu W.X."/>
        </authorList>
    </citation>
    <scope>NUCLEOTIDE SEQUENCE</scope>
    <source>
        <strain evidence="2">D04</strain>
    </source>
</reference>
<evidence type="ECO:0000313" key="3">
    <source>
        <dbReference type="Proteomes" id="UP001207408"/>
    </source>
</evidence>
<keyword evidence="1" id="KW-0378">Hydrolase</keyword>
<organism evidence="2 3">
    <name type="scientific">Plebeiibacterium marinum</name>
    <dbReference type="NCBI Taxonomy" id="2992111"/>
    <lineage>
        <taxon>Bacteria</taxon>
        <taxon>Pseudomonadati</taxon>
        <taxon>Bacteroidota</taxon>
        <taxon>Bacteroidia</taxon>
        <taxon>Marinilabiliales</taxon>
        <taxon>Marinilabiliaceae</taxon>
        <taxon>Plebeiibacterium</taxon>
    </lineage>
</organism>
<sequence length="108" mass="12471">MEMVNQYDIYWVNLDPTIGYEIKKTRPCVVVSPDELNKWLGTVLVAPMTSSIKDYPFRSSCMFDEKRGSIAIDQMRCTDKSRLLKKGGSLTYKEIKELKAVLEEMLIQ</sequence>
<comment type="similarity">
    <text evidence="1">Belongs to the PemK/MazF family.</text>
</comment>
<dbReference type="GO" id="GO:0016787">
    <property type="term" value="F:hydrolase activity"/>
    <property type="evidence" value="ECO:0007669"/>
    <property type="project" value="UniProtKB-KW"/>
</dbReference>
<protein>
    <recommendedName>
        <fullName evidence="1">mRNA interferase</fullName>
        <ecNumber evidence="1">3.1.-.-</ecNumber>
    </recommendedName>
</protein>
<dbReference type="EMBL" id="JAPDPI010000002">
    <property type="protein sequence ID" value="MCW3804328.1"/>
    <property type="molecule type" value="Genomic_DNA"/>
</dbReference>
<comment type="caution">
    <text evidence="2">The sequence shown here is derived from an EMBL/GenBank/DDBJ whole genome shotgun (WGS) entry which is preliminary data.</text>
</comment>
<accession>A0AAE3MAV0</accession>
<comment type="function">
    <text evidence="1">Toxic component of a type II toxin-antitoxin (TA) system.</text>
</comment>
<dbReference type="PIRSF" id="PIRSF033490">
    <property type="entry name" value="MazF"/>
    <property type="match status" value="1"/>
</dbReference>
<dbReference type="Proteomes" id="UP001207408">
    <property type="component" value="Unassembled WGS sequence"/>
</dbReference>
<evidence type="ECO:0000256" key="1">
    <source>
        <dbReference type="PIRNR" id="PIRNR033490"/>
    </source>
</evidence>
<dbReference type="AlphaFoldDB" id="A0AAE3MAV0"/>
<dbReference type="EC" id="3.1.-.-" evidence="1"/>
<dbReference type="RefSeq" id="WP_301197549.1">
    <property type="nucleotide sequence ID" value="NZ_JAPDPI010000002.1"/>
</dbReference>
<keyword evidence="3" id="KW-1185">Reference proteome</keyword>
<dbReference type="InterPro" id="IPR011067">
    <property type="entry name" value="Plasmid_toxin/cell-grow_inhib"/>
</dbReference>
<name>A0AAE3MAV0_9BACT</name>
<gene>
    <name evidence="2" type="ORF">OM074_01760</name>
</gene>
<keyword evidence="1" id="KW-0255">Endonuclease</keyword>
<dbReference type="GO" id="GO:0016075">
    <property type="term" value="P:rRNA catabolic process"/>
    <property type="evidence" value="ECO:0007669"/>
    <property type="project" value="TreeGrafter"/>
</dbReference>
<dbReference type="PANTHER" id="PTHR33988">
    <property type="entry name" value="ENDORIBONUCLEASE MAZF-RELATED"/>
    <property type="match status" value="1"/>
</dbReference>
<proteinExistence type="inferred from homology"/>
<dbReference type="SUPFAM" id="SSF50118">
    <property type="entry name" value="Cell growth inhibitor/plasmid maintenance toxic component"/>
    <property type="match status" value="1"/>
</dbReference>